<comment type="caution">
    <text evidence="2">The sequence shown here is derived from an EMBL/GenBank/DDBJ whole genome shotgun (WGS) entry which is preliminary data.</text>
</comment>
<evidence type="ECO:0000313" key="3">
    <source>
        <dbReference type="Proteomes" id="UP000715441"/>
    </source>
</evidence>
<evidence type="ECO:0000259" key="1">
    <source>
        <dbReference type="Pfam" id="PF13472"/>
    </source>
</evidence>
<dbReference type="Pfam" id="PF13472">
    <property type="entry name" value="Lipase_GDSL_2"/>
    <property type="match status" value="1"/>
</dbReference>
<gene>
    <name evidence="2" type="ORF">HFP15_12295</name>
</gene>
<dbReference type="CDD" id="cd01832">
    <property type="entry name" value="SGNH_hydrolase_like_1"/>
    <property type="match status" value="1"/>
</dbReference>
<proteinExistence type="predicted"/>
<evidence type="ECO:0000313" key="2">
    <source>
        <dbReference type="EMBL" id="NKQ53659.1"/>
    </source>
</evidence>
<reference evidence="2 3" key="1">
    <citation type="submission" date="2020-04" db="EMBL/GenBank/DDBJ databases">
        <title>Novel species.</title>
        <authorList>
            <person name="Teo W.F.A."/>
            <person name="Lipun K."/>
            <person name="Srisuk N."/>
            <person name="Duangmal K."/>
        </authorList>
    </citation>
    <scope>NUCLEOTIDE SEQUENCE [LARGE SCALE GENOMIC DNA]</scope>
    <source>
        <strain evidence="2 3">K13G38</strain>
    </source>
</reference>
<dbReference type="InterPro" id="IPR051532">
    <property type="entry name" value="Ester_Hydrolysis_Enzymes"/>
</dbReference>
<protein>
    <submittedName>
        <fullName evidence="2">SGNH/GDSL hydrolase family protein</fullName>
    </submittedName>
</protein>
<feature type="domain" description="SGNH hydrolase-type esterase" evidence="1">
    <location>
        <begin position="2"/>
        <end position="175"/>
    </location>
</feature>
<keyword evidence="2" id="KW-0378">Hydrolase</keyword>
<dbReference type="PANTHER" id="PTHR30383">
    <property type="entry name" value="THIOESTERASE 1/PROTEASE 1/LYSOPHOSPHOLIPASE L1"/>
    <property type="match status" value="1"/>
</dbReference>
<name>A0ABX1J1X7_9PSEU</name>
<dbReference type="SUPFAM" id="SSF52266">
    <property type="entry name" value="SGNH hydrolase"/>
    <property type="match status" value="1"/>
</dbReference>
<dbReference type="GO" id="GO:0016787">
    <property type="term" value="F:hydrolase activity"/>
    <property type="evidence" value="ECO:0007669"/>
    <property type="project" value="UniProtKB-KW"/>
</dbReference>
<dbReference type="InterPro" id="IPR013830">
    <property type="entry name" value="SGNH_hydro"/>
</dbReference>
<dbReference type="EMBL" id="JAAXLS010000006">
    <property type="protein sequence ID" value="NKQ53659.1"/>
    <property type="molecule type" value="Genomic_DNA"/>
</dbReference>
<accession>A0ABX1J1X7</accession>
<dbReference type="InterPro" id="IPR036514">
    <property type="entry name" value="SGNH_hydro_sf"/>
</dbReference>
<organism evidence="2 3">
    <name type="scientific">Amycolatopsis acididurans</name>
    <dbReference type="NCBI Taxonomy" id="2724524"/>
    <lineage>
        <taxon>Bacteria</taxon>
        <taxon>Bacillati</taxon>
        <taxon>Actinomycetota</taxon>
        <taxon>Actinomycetes</taxon>
        <taxon>Pseudonocardiales</taxon>
        <taxon>Pseudonocardiaceae</taxon>
        <taxon>Amycolatopsis</taxon>
    </lineage>
</organism>
<dbReference type="Gene3D" id="3.40.50.1110">
    <property type="entry name" value="SGNH hydrolase"/>
    <property type="match status" value="1"/>
</dbReference>
<dbReference type="PANTHER" id="PTHR30383:SF5">
    <property type="entry name" value="SGNH HYDROLASE-TYPE ESTERASE DOMAIN-CONTAINING PROTEIN"/>
    <property type="match status" value="1"/>
</dbReference>
<sequence length="278" mass="29733">MLGDSTAVGLGDPVPGRGWRGVGPFVAHALGIGPGGYLNAAFTGARMGCVRTEQLKQALAHRPDVALVIVGMNDTLRSDFDAASIAADLEHVVTTLTEQGTIVVPVRFHDHSRVFRLPGSLARALRARILELNGAIDGVVARHGIPCLDLDALPGAYELSSWSVDRLHPSELGHRMLARGLTDLLAETGVALAEPVSLVCSGGIKPRTIDHVGWLVFKGLPWLWRRGRDFLPYAFAIMAASAKESYIHWRDQPAPPPPAQGLSDLPITVEGCRTNSSP</sequence>
<dbReference type="Proteomes" id="UP000715441">
    <property type="component" value="Unassembled WGS sequence"/>
</dbReference>
<keyword evidence="3" id="KW-1185">Reference proteome</keyword>